<gene>
    <name evidence="2" type="ORF">BIW11_01063</name>
</gene>
<dbReference type="InterPro" id="IPR013083">
    <property type="entry name" value="Znf_RING/FYVE/PHD"/>
</dbReference>
<reference evidence="2 3" key="1">
    <citation type="journal article" date="2017" name="Gigascience">
        <title>Draft genome of the honey bee ectoparasitic mite, Tropilaelaps mercedesae, is shaped by the parasitic life history.</title>
        <authorList>
            <person name="Dong X."/>
            <person name="Armstrong S.D."/>
            <person name="Xia D."/>
            <person name="Makepeace B.L."/>
            <person name="Darby A.C."/>
            <person name="Kadowaki T."/>
        </authorList>
    </citation>
    <scope>NUCLEOTIDE SEQUENCE [LARGE SCALE GENOMIC DNA]</scope>
    <source>
        <strain evidence="2">Wuxi-XJTLU</strain>
    </source>
</reference>
<dbReference type="EMBL" id="MNPL01009098">
    <property type="protein sequence ID" value="OQR73884.1"/>
    <property type="molecule type" value="Genomic_DNA"/>
</dbReference>
<evidence type="ECO:0000313" key="3">
    <source>
        <dbReference type="Proteomes" id="UP000192247"/>
    </source>
</evidence>
<dbReference type="SUPFAM" id="SSF57903">
    <property type="entry name" value="FYVE/PHD zinc finger"/>
    <property type="match status" value="1"/>
</dbReference>
<dbReference type="InParanoid" id="A0A1V9XK15"/>
<dbReference type="Proteomes" id="UP000192247">
    <property type="component" value="Unassembled WGS sequence"/>
</dbReference>
<sequence length="184" mass="19956">MKEMLGGCCVCSDERGWAENPLVYCDGAGCNVAVHQAAHVGARRGGSPVAAVAPVAPVSGIRSSVPVTCFELPRTRDDASQHSQAAWSKSSCGQSTERAPTQRPLRRMAASCWFQPLEEEFVVVVRSWRDAGNLTGTTERAKKKLREKRKVRAGRLVANFPVYGRVLYRLCGIAAGYGRNCSSK</sequence>
<dbReference type="STRING" id="418985.A0A1V9XK15"/>
<feature type="compositionally biased region" description="Polar residues" evidence="1">
    <location>
        <begin position="81"/>
        <end position="99"/>
    </location>
</feature>
<protein>
    <submittedName>
        <fullName evidence="2">Protein AF-10-like</fullName>
    </submittedName>
</protein>
<evidence type="ECO:0000313" key="2">
    <source>
        <dbReference type="EMBL" id="OQR73884.1"/>
    </source>
</evidence>
<dbReference type="OrthoDB" id="20839at2759"/>
<comment type="caution">
    <text evidence="2">The sequence shown here is derived from an EMBL/GenBank/DDBJ whole genome shotgun (WGS) entry which is preliminary data.</text>
</comment>
<accession>A0A1V9XK15</accession>
<dbReference type="AlphaFoldDB" id="A0A1V9XK15"/>
<dbReference type="InterPro" id="IPR011011">
    <property type="entry name" value="Znf_FYVE_PHD"/>
</dbReference>
<evidence type="ECO:0000256" key="1">
    <source>
        <dbReference type="SAM" id="MobiDB-lite"/>
    </source>
</evidence>
<feature type="region of interest" description="Disordered" evidence="1">
    <location>
        <begin position="80"/>
        <end position="100"/>
    </location>
</feature>
<keyword evidence="3" id="KW-1185">Reference proteome</keyword>
<name>A0A1V9XK15_9ACAR</name>
<organism evidence="2 3">
    <name type="scientific">Tropilaelaps mercedesae</name>
    <dbReference type="NCBI Taxonomy" id="418985"/>
    <lineage>
        <taxon>Eukaryota</taxon>
        <taxon>Metazoa</taxon>
        <taxon>Ecdysozoa</taxon>
        <taxon>Arthropoda</taxon>
        <taxon>Chelicerata</taxon>
        <taxon>Arachnida</taxon>
        <taxon>Acari</taxon>
        <taxon>Parasitiformes</taxon>
        <taxon>Mesostigmata</taxon>
        <taxon>Gamasina</taxon>
        <taxon>Dermanyssoidea</taxon>
        <taxon>Laelapidae</taxon>
        <taxon>Tropilaelaps</taxon>
    </lineage>
</organism>
<proteinExistence type="predicted"/>
<dbReference type="Gene3D" id="3.30.40.10">
    <property type="entry name" value="Zinc/RING finger domain, C3HC4 (zinc finger)"/>
    <property type="match status" value="1"/>
</dbReference>